<name>A0A2Z6P2J0_TRISU</name>
<sequence>MNRQVLPPLPKNASSLDPKIWRAIAGGAVQIPAVNSRVYYFPQGHMDQASSLPNNLSPQLLSRPYILCTVSGVHFLADPKTDEVFAKLFLQPLNDFTAVFPRAVIHEVDDGERISSFAKILTPSDANNGGGFSVPRFCADSIFPPLDYTMDPPFQSLSITDVHGLTWEFRHIYRGTPRRHLLTTGWSRFVNGKKLVAGDSVVFMKNNRGAMFVGIRRAVRFVPANRSCVGSEAATRLCLPICGVRNRVDDEEDEKLVEEKCREGFSRNGKGKMSPNSVAMAAELAAQGMAFEVVYYPKAGWSDFVLKAEVVDAAMSITWCPGMRIKMAVETDDSSRTTWFQGSVSSVNVPEHGAWRGSPWRMLQITWDEPEVLQTSKWVSPWQVELLSTTPSLHTPFPSMKRIRVGSGVLTDGDGDPFSITGFNNSTMGQLSQALLNYGTFPAGMQGARHDLFSVSSFSNFPGDNSRLCMGNTFSNNSVPGLKSLSTELNVGSSQSGDFSPESQSSLRSFGTDFVRNLNCNSTKPGPVSFQLFGAVIQTEQPVESGSHGTGSSGDDSSKGCNDTEGINNALEDSLTYSKLLDRLDGQCQVASTVEACYL</sequence>
<dbReference type="Proteomes" id="UP000242715">
    <property type="component" value="Unassembled WGS sequence"/>
</dbReference>
<feature type="domain" description="TF-B3" evidence="10">
    <location>
        <begin position="117"/>
        <end position="219"/>
    </location>
</feature>
<dbReference type="PROSITE" id="PS50863">
    <property type="entry name" value="B3"/>
    <property type="match status" value="1"/>
</dbReference>
<dbReference type="InterPro" id="IPR015300">
    <property type="entry name" value="DNA-bd_pseudobarrel_sf"/>
</dbReference>
<comment type="function">
    <text evidence="8">Auxin response factors (ARFs) are transcriptional factors that bind specifically to the DNA sequence 5'-TGTCTC-3' found in the auxin-responsive promoter elements (AuxREs).</text>
</comment>
<comment type="subunit">
    <text evidence="8">Homodimers and heterodimers.</text>
</comment>
<evidence type="ECO:0000313" key="11">
    <source>
        <dbReference type="EMBL" id="GAU42642.1"/>
    </source>
</evidence>
<dbReference type="InterPro" id="IPR044835">
    <property type="entry name" value="ARF_plant"/>
</dbReference>
<dbReference type="GO" id="GO:0009734">
    <property type="term" value="P:auxin-activated signaling pathway"/>
    <property type="evidence" value="ECO:0007669"/>
    <property type="project" value="UniProtKB-KW"/>
</dbReference>
<dbReference type="Pfam" id="PF06507">
    <property type="entry name" value="ARF_AD"/>
    <property type="match status" value="1"/>
</dbReference>
<dbReference type="CDD" id="cd10017">
    <property type="entry name" value="B3_DNA"/>
    <property type="match status" value="1"/>
</dbReference>
<keyword evidence="5 8" id="KW-0804">Transcription</keyword>
<keyword evidence="7 8" id="KW-0927">Auxin signaling pathway</keyword>
<dbReference type="Gene3D" id="2.40.330.10">
    <property type="entry name" value="DNA-binding pseudobarrel domain"/>
    <property type="match status" value="1"/>
</dbReference>
<feature type="region of interest" description="Disordered" evidence="9">
    <location>
        <begin position="541"/>
        <end position="565"/>
    </location>
</feature>
<dbReference type="PANTHER" id="PTHR31384:SF94">
    <property type="entry name" value="AUXIN RESPONSE FACTOR 17"/>
    <property type="match status" value="1"/>
</dbReference>
<dbReference type="Gene3D" id="2.30.30.1040">
    <property type="match status" value="1"/>
</dbReference>
<protein>
    <recommendedName>
        <fullName evidence="8">Auxin response factor</fullName>
    </recommendedName>
</protein>
<dbReference type="InterPro" id="IPR010525">
    <property type="entry name" value="ARF_dom"/>
</dbReference>
<evidence type="ECO:0000259" key="10">
    <source>
        <dbReference type="PROSITE" id="PS50863"/>
    </source>
</evidence>
<gene>
    <name evidence="11" type="ORF">TSUD_398470</name>
</gene>
<comment type="similarity">
    <text evidence="2 8">Belongs to the ARF family.</text>
</comment>
<comment type="subcellular location">
    <subcellularLocation>
        <location evidence="1 8">Nucleus</location>
    </subcellularLocation>
</comment>
<evidence type="ECO:0000256" key="9">
    <source>
        <dbReference type="SAM" id="MobiDB-lite"/>
    </source>
</evidence>
<dbReference type="SMART" id="SM01019">
    <property type="entry name" value="B3"/>
    <property type="match status" value="1"/>
</dbReference>
<evidence type="ECO:0000256" key="4">
    <source>
        <dbReference type="ARBA" id="ARBA00023125"/>
    </source>
</evidence>
<dbReference type="FunFam" id="2.40.330.10:FF:000001">
    <property type="entry name" value="Auxin response factor"/>
    <property type="match status" value="1"/>
</dbReference>
<dbReference type="GO" id="GO:0005634">
    <property type="term" value="C:nucleus"/>
    <property type="evidence" value="ECO:0007669"/>
    <property type="project" value="UniProtKB-SubCell"/>
</dbReference>
<keyword evidence="12" id="KW-1185">Reference proteome</keyword>
<dbReference type="PANTHER" id="PTHR31384">
    <property type="entry name" value="AUXIN RESPONSE FACTOR 4-RELATED"/>
    <property type="match status" value="1"/>
</dbReference>
<evidence type="ECO:0000256" key="1">
    <source>
        <dbReference type="ARBA" id="ARBA00004123"/>
    </source>
</evidence>
<evidence type="ECO:0000256" key="6">
    <source>
        <dbReference type="ARBA" id="ARBA00023242"/>
    </source>
</evidence>
<reference evidence="12" key="1">
    <citation type="journal article" date="2017" name="Front. Plant Sci.">
        <title>Climate Clever Clovers: New Paradigm to Reduce the Environmental Footprint of Ruminants by Breeding Low Methanogenic Forages Utilizing Haplotype Variation.</title>
        <authorList>
            <person name="Kaur P."/>
            <person name="Appels R."/>
            <person name="Bayer P.E."/>
            <person name="Keeble-Gagnere G."/>
            <person name="Wang J."/>
            <person name="Hirakawa H."/>
            <person name="Shirasawa K."/>
            <person name="Vercoe P."/>
            <person name="Stefanova K."/>
            <person name="Durmic Z."/>
            <person name="Nichols P."/>
            <person name="Revell C."/>
            <person name="Isobe S.N."/>
            <person name="Edwards D."/>
            <person name="Erskine W."/>
        </authorList>
    </citation>
    <scope>NUCLEOTIDE SEQUENCE [LARGE SCALE GENOMIC DNA]</scope>
    <source>
        <strain evidence="12">cv. Daliak</strain>
    </source>
</reference>
<evidence type="ECO:0000256" key="8">
    <source>
        <dbReference type="RuleBase" id="RU004561"/>
    </source>
</evidence>
<keyword evidence="6 8" id="KW-0539">Nucleus</keyword>
<dbReference type="GO" id="GO:0003677">
    <property type="term" value="F:DNA binding"/>
    <property type="evidence" value="ECO:0007669"/>
    <property type="project" value="UniProtKB-KW"/>
</dbReference>
<dbReference type="SUPFAM" id="SSF101936">
    <property type="entry name" value="DNA-binding pseudobarrel domain"/>
    <property type="match status" value="1"/>
</dbReference>
<dbReference type="AlphaFoldDB" id="A0A2Z6P2J0"/>
<dbReference type="InterPro" id="IPR003340">
    <property type="entry name" value="B3_DNA-bd"/>
</dbReference>
<evidence type="ECO:0000256" key="2">
    <source>
        <dbReference type="ARBA" id="ARBA00007853"/>
    </source>
</evidence>
<organism evidence="11 12">
    <name type="scientific">Trifolium subterraneum</name>
    <name type="common">Subterranean clover</name>
    <dbReference type="NCBI Taxonomy" id="3900"/>
    <lineage>
        <taxon>Eukaryota</taxon>
        <taxon>Viridiplantae</taxon>
        <taxon>Streptophyta</taxon>
        <taxon>Embryophyta</taxon>
        <taxon>Tracheophyta</taxon>
        <taxon>Spermatophyta</taxon>
        <taxon>Magnoliopsida</taxon>
        <taxon>eudicotyledons</taxon>
        <taxon>Gunneridae</taxon>
        <taxon>Pentapetalae</taxon>
        <taxon>rosids</taxon>
        <taxon>fabids</taxon>
        <taxon>Fabales</taxon>
        <taxon>Fabaceae</taxon>
        <taxon>Papilionoideae</taxon>
        <taxon>50 kb inversion clade</taxon>
        <taxon>NPAAA clade</taxon>
        <taxon>Hologalegina</taxon>
        <taxon>IRL clade</taxon>
        <taxon>Trifolieae</taxon>
        <taxon>Trifolium</taxon>
    </lineage>
</organism>
<evidence type="ECO:0000256" key="5">
    <source>
        <dbReference type="ARBA" id="ARBA00023163"/>
    </source>
</evidence>
<keyword evidence="4 8" id="KW-0238">DNA-binding</keyword>
<dbReference type="EMBL" id="DF973928">
    <property type="protein sequence ID" value="GAU42642.1"/>
    <property type="molecule type" value="Genomic_DNA"/>
</dbReference>
<proteinExistence type="inferred from homology"/>
<evidence type="ECO:0000256" key="3">
    <source>
        <dbReference type="ARBA" id="ARBA00023015"/>
    </source>
</evidence>
<evidence type="ECO:0000313" key="12">
    <source>
        <dbReference type="Proteomes" id="UP000242715"/>
    </source>
</evidence>
<keyword evidence="3 8" id="KW-0805">Transcription regulation</keyword>
<dbReference type="OrthoDB" id="1414159at2759"/>
<accession>A0A2Z6P2J0</accession>
<evidence type="ECO:0000256" key="7">
    <source>
        <dbReference type="ARBA" id="ARBA00023294"/>
    </source>
</evidence>
<dbReference type="Pfam" id="PF02362">
    <property type="entry name" value="B3"/>
    <property type="match status" value="1"/>
</dbReference>
<dbReference type="GO" id="GO:0006355">
    <property type="term" value="P:regulation of DNA-templated transcription"/>
    <property type="evidence" value="ECO:0007669"/>
    <property type="project" value="InterPro"/>
</dbReference>